<evidence type="ECO:0000313" key="1">
    <source>
        <dbReference type="EMBL" id="KAF0750104.1"/>
    </source>
</evidence>
<organism evidence="1 2">
    <name type="scientific">Aphis craccivora</name>
    <name type="common">Cowpea aphid</name>
    <dbReference type="NCBI Taxonomy" id="307492"/>
    <lineage>
        <taxon>Eukaryota</taxon>
        <taxon>Metazoa</taxon>
        <taxon>Ecdysozoa</taxon>
        <taxon>Arthropoda</taxon>
        <taxon>Hexapoda</taxon>
        <taxon>Insecta</taxon>
        <taxon>Pterygota</taxon>
        <taxon>Neoptera</taxon>
        <taxon>Paraneoptera</taxon>
        <taxon>Hemiptera</taxon>
        <taxon>Sternorrhyncha</taxon>
        <taxon>Aphidomorpha</taxon>
        <taxon>Aphidoidea</taxon>
        <taxon>Aphididae</taxon>
        <taxon>Aphidini</taxon>
        <taxon>Aphis</taxon>
        <taxon>Aphis</taxon>
    </lineage>
</organism>
<sequence length="98" mass="11234">MALNKVQRRMSLRVVSGDAAGVIAGITPLDLLAKELKSSKGRWTHRLIPVIERWTARRHGEVNFHLTQVRLGSLNRFGKLESSECWYCENHNDDQYNS</sequence>
<dbReference type="OrthoDB" id="6624020at2759"/>
<keyword evidence="2" id="KW-1185">Reference proteome</keyword>
<comment type="caution">
    <text evidence="1">The sequence shown here is derived from an EMBL/GenBank/DDBJ whole genome shotgun (WGS) entry which is preliminary data.</text>
</comment>
<dbReference type="AlphaFoldDB" id="A0A6G0Y6V9"/>
<name>A0A6G0Y6V9_APHCR</name>
<evidence type="ECO:0000313" key="2">
    <source>
        <dbReference type="Proteomes" id="UP000478052"/>
    </source>
</evidence>
<dbReference type="EMBL" id="VUJU01005840">
    <property type="protein sequence ID" value="KAF0750104.1"/>
    <property type="molecule type" value="Genomic_DNA"/>
</dbReference>
<proteinExistence type="predicted"/>
<accession>A0A6G0Y6V9</accession>
<dbReference type="Proteomes" id="UP000478052">
    <property type="component" value="Unassembled WGS sequence"/>
</dbReference>
<reference evidence="1 2" key="1">
    <citation type="submission" date="2019-08" db="EMBL/GenBank/DDBJ databases">
        <title>Whole genome of Aphis craccivora.</title>
        <authorList>
            <person name="Voronova N.V."/>
            <person name="Shulinski R.S."/>
            <person name="Bandarenka Y.V."/>
            <person name="Zhorov D.G."/>
            <person name="Warner D."/>
        </authorList>
    </citation>
    <scope>NUCLEOTIDE SEQUENCE [LARGE SCALE GENOMIC DNA]</scope>
    <source>
        <strain evidence="1">180601</strain>
        <tissue evidence="1">Whole Body</tissue>
    </source>
</reference>
<protein>
    <submittedName>
        <fullName evidence="1">Uncharacterized protein</fullName>
    </submittedName>
</protein>
<gene>
    <name evidence="1" type="ORF">FWK35_00013841</name>
</gene>